<dbReference type="EMBL" id="BAAASD010000053">
    <property type="protein sequence ID" value="GAA2370401.1"/>
    <property type="molecule type" value="Genomic_DNA"/>
</dbReference>
<evidence type="ECO:0000313" key="5">
    <source>
        <dbReference type="EMBL" id="GAA2370401.1"/>
    </source>
</evidence>
<dbReference type="Proteomes" id="UP001500253">
    <property type="component" value="Unassembled WGS sequence"/>
</dbReference>
<dbReference type="RefSeq" id="WP_346178791.1">
    <property type="nucleotide sequence ID" value="NZ_BAAASD010000053.1"/>
</dbReference>
<dbReference type="PRINTS" id="PR00080">
    <property type="entry name" value="SDRFAMILY"/>
</dbReference>
<proteinExistence type="inferred from homology"/>
<comment type="similarity">
    <text evidence="1 3">Belongs to the short-chain dehydrogenases/reductases (SDR) family.</text>
</comment>
<organism evidence="5 6">
    <name type="scientific">Streptomyces cuspidosporus</name>
    <dbReference type="NCBI Taxonomy" id="66882"/>
    <lineage>
        <taxon>Bacteria</taxon>
        <taxon>Bacillati</taxon>
        <taxon>Actinomycetota</taxon>
        <taxon>Actinomycetes</taxon>
        <taxon>Kitasatosporales</taxon>
        <taxon>Streptomycetaceae</taxon>
        <taxon>Streptomyces</taxon>
    </lineage>
</organism>
<dbReference type="PROSITE" id="PS00061">
    <property type="entry name" value="ADH_SHORT"/>
    <property type="match status" value="1"/>
</dbReference>
<evidence type="ECO:0000256" key="2">
    <source>
        <dbReference type="ARBA" id="ARBA00023002"/>
    </source>
</evidence>
<feature type="compositionally biased region" description="Low complexity" evidence="4">
    <location>
        <begin position="1"/>
        <end position="13"/>
    </location>
</feature>
<dbReference type="PRINTS" id="PR00081">
    <property type="entry name" value="GDHRDH"/>
</dbReference>
<dbReference type="InterPro" id="IPR036291">
    <property type="entry name" value="NAD(P)-bd_dom_sf"/>
</dbReference>
<dbReference type="SUPFAM" id="SSF51735">
    <property type="entry name" value="NAD(P)-binding Rossmann-fold domains"/>
    <property type="match status" value="1"/>
</dbReference>
<evidence type="ECO:0000313" key="6">
    <source>
        <dbReference type="Proteomes" id="UP001500253"/>
    </source>
</evidence>
<reference evidence="6" key="1">
    <citation type="journal article" date="2019" name="Int. J. Syst. Evol. Microbiol.">
        <title>The Global Catalogue of Microorganisms (GCM) 10K type strain sequencing project: providing services to taxonomists for standard genome sequencing and annotation.</title>
        <authorList>
            <consortium name="The Broad Institute Genomics Platform"/>
            <consortium name="The Broad Institute Genome Sequencing Center for Infectious Disease"/>
            <person name="Wu L."/>
            <person name="Ma J."/>
        </authorList>
    </citation>
    <scope>NUCLEOTIDE SEQUENCE [LARGE SCALE GENOMIC DNA]</scope>
    <source>
        <strain evidence="6">JCM 4316</strain>
    </source>
</reference>
<sequence>MTTPPATRPGTPLGTPPAPRPATGTTGPAPRPATGTTGPATRPATGTTGPAPRPATVWVTGASSGFGAAIVRRFAADGARVIASARRADRLATLAVDLGAHVLPLTLDVRDQEAVRRAVRALPKDFAGIDVLVNNAGLAKGLGPAHEADPDDWEQMLDTNCKGLLHCTRAALPGMVARGRGHVVNLGSVAGSYPYPGGNVYGATKAFVHQFSLNLRSDLHGTGVRVTCVEPGMCGGTEFSTVRFQGDREKADAVYAGMRPLSADDIAESVHWATSQPAHVNVNTIELMPVAQSFAAFQVHRHSA</sequence>
<dbReference type="Gene3D" id="3.40.50.720">
    <property type="entry name" value="NAD(P)-binding Rossmann-like Domain"/>
    <property type="match status" value="1"/>
</dbReference>
<dbReference type="Pfam" id="PF00106">
    <property type="entry name" value="adh_short"/>
    <property type="match status" value="1"/>
</dbReference>
<keyword evidence="6" id="KW-1185">Reference proteome</keyword>
<dbReference type="PANTHER" id="PTHR42901">
    <property type="entry name" value="ALCOHOL DEHYDROGENASE"/>
    <property type="match status" value="1"/>
</dbReference>
<evidence type="ECO:0000256" key="4">
    <source>
        <dbReference type="SAM" id="MobiDB-lite"/>
    </source>
</evidence>
<name>A0ABP5U5X0_9ACTN</name>
<accession>A0ABP5U5X0</accession>
<feature type="compositionally biased region" description="Low complexity" evidence="4">
    <location>
        <begin position="21"/>
        <end position="55"/>
    </location>
</feature>
<dbReference type="InterPro" id="IPR020904">
    <property type="entry name" value="Sc_DH/Rdtase_CS"/>
</dbReference>
<evidence type="ECO:0000256" key="3">
    <source>
        <dbReference type="RuleBase" id="RU000363"/>
    </source>
</evidence>
<dbReference type="CDD" id="cd05346">
    <property type="entry name" value="SDR_c5"/>
    <property type="match status" value="1"/>
</dbReference>
<evidence type="ECO:0000256" key="1">
    <source>
        <dbReference type="ARBA" id="ARBA00006484"/>
    </source>
</evidence>
<gene>
    <name evidence="5" type="ORF">GCM10010246_75520</name>
</gene>
<dbReference type="InterPro" id="IPR002347">
    <property type="entry name" value="SDR_fam"/>
</dbReference>
<comment type="caution">
    <text evidence="5">The sequence shown here is derived from an EMBL/GenBank/DDBJ whole genome shotgun (WGS) entry which is preliminary data.</text>
</comment>
<keyword evidence="2" id="KW-0560">Oxidoreductase</keyword>
<feature type="region of interest" description="Disordered" evidence="4">
    <location>
        <begin position="1"/>
        <end position="55"/>
    </location>
</feature>
<dbReference type="PANTHER" id="PTHR42901:SF1">
    <property type="entry name" value="ALCOHOL DEHYDROGENASE"/>
    <property type="match status" value="1"/>
</dbReference>
<protein>
    <submittedName>
        <fullName evidence="5">SDR family oxidoreductase</fullName>
    </submittedName>
</protein>